<dbReference type="EMBL" id="AAJEKY010000015">
    <property type="protein sequence ID" value="ECL0132304.1"/>
    <property type="molecule type" value="Genomic_DNA"/>
</dbReference>
<evidence type="ECO:0000256" key="3">
    <source>
        <dbReference type="ARBA" id="ARBA00007274"/>
    </source>
</evidence>
<dbReference type="Proteomes" id="UP000566721">
    <property type="component" value="Unassembled WGS sequence"/>
</dbReference>
<evidence type="ECO:0000313" key="74">
    <source>
        <dbReference type="EMBL" id="HAC1755821.1"/>
    </source>
</evidence>
<dbReference type="Proteomes" id="UP000522199">
    <property type="component" value="Unassembled WGS sequence"/>
</dbReference>
<dbReference type="Proteomes" id="UP000455569">
    <property type="component" value="Unassembled WGS sequence"/>
</dbReference>
<comment type="pathway">
    <text evidence="2">Amino-acid biosynthesis; L-cysteine biosynthesis; L-cysteine from L-serine: step 1/2.</text>
</comment>
<dbReference type="EMBL" id="DAAJCS010000012">
    <property type="protein sequence ID" value="HAC0014128.1"/>
    <property type="molecule type" value="Genomic_DNA"/>
</dbReference>
<evidence type="ECO:0000313" key="29">
    <source>
        <dbReference type="EMBL" id="EAE4943107.1"/>
    </source>
</evidence>
<dbReference type="EMBL" id="AABATR010000005">
    <property type="protein sequence ID" value="EAG1893936.1"/>
    <property type="molecule type" value="Genomic_DNA"/>
</dbReference>
<dbReference type="Proteomes" id="UP000389283">
    <property type="component" value="Unassembled WGS sequence"/>
</dbReference>
<evidence type="ECO:0000313" key="65">
    <source>
        <dbReference type="EMBL" id="EDP8514072.1"/>
    </source>
</evidence>
<evidence type="ECO:0000313" key="112">
    <source>
        <dbReference type="Proteomes" id="UP000423131"/>
    </source>
</evidence>
<evidence type="ECO:0000313" key="25">
    <source>
        <dbReference type="EMBL" id="EAE1340115.1"/>
    </source>
</evidence>
<dbReference type="EMBL" id="RCRQ01000008">
    <property type="protein sequence ID" value="MCO39494.1"/>
    <property type="molecule type" value="Genomic_DNA"/>
</dbReference>
<evidence type="ECO:0000313" key="23">
    <source>
        <dbReference type="EMBL" id="EAD5787103.1"/>
    </source>
</evidence>
<accession>A0A0B8R8K5</accession>
<dbReference type="Proteomes" id="UP000354255">
    <property type="component" value="Unassembled WGS sequence"/>
</dbReference>
<evidence type="ECO:0000313" key="77">
    <source>
        <dbReference type="EMBL" id="HAO5922954.1"/>
    </source>
</evidence>
<protein>
    <recommendedName>
        <fullName evidence="5 13">Serine acetyltransferase</fullName>
        <ecNumber evidence="4 13">2.3.1.30</ecNumber>
    </recommendedName>
</protein>
<evidence type="ECO:0000313" key="70">
    <source>
        <dbReference type="EMBL" id="HAB8397992.1"/>
    </source>
</evidence>
<dbReference type="UniPathway" id="UPA00136">
    <property type="reaction ID" value="UER00199"/>
</dbReference>
<dbReference type="EMBL" id="AAANYN010000025">
    <property type="protein sequence ID" value="EAD5775266.1"/>
    <property type="molecule type" value="Genomic_DNA"/>
</dbReference>
<dbReference type="NCBIfam" id="TIGR01172">
    <property type="entry name" value="cysE"/>
    <property type="match status" value="1"/>
</dbReference>
<dbReference type="EMBL" id="AACJYH010000011">
    <property type="protein sequence ID" value="EAK8898711.1"/>
    <property type="molecule type" value="Genomic_DNA"/>
</dbReference>
<reference evidence="78 116" key="4">
    <citation type="submission" date="2018-04" db="EMBL/GenBank/DDBJ databases">
        <title>Genome Analysis of a Prevalent Clone of Listeria monocytogenes Sequence Type 87 in China.</title>
        <authorList>
            <person name="Wang Y."/>
        </authorList>
    </citation>
    <scope>NUCLEOTIDE SEQUENCE [LARGE SCALE GENOMIC DNA]</scope>
    <source>
        <strain evidence="78 116">ICDC_LM1523</strain>
    </source>
</reference>
<dbReference type="Proteomes" id="UP000322220">
    <property type="component" value="Unassembled WGS sequence"/>
</dbReference>
<reference evidence="87 88" key="2">
    <citation type="journal article" date="2018" name="BMC Genomics">
        <title>Genes significantly associated with lineage II food isolates of Listeria monocytogenes.</title>
        <authorList>
            <person name="Pirone-Davies C."/>
            <person name="Chen Y."/>
            <person name="Pightling A."/>
            <person name="Ryan G."/>
            <person name="Wang Y."/>
            <person name="Yao K."/>
            <person name="Hoffmann M."/>
            <person name="Allard M.W."/>
        </authorList>
    </citation>
    <scope>NUCLEOTIDE SEQUENCE [LARGE SCALE GENOMIC DNA]</scope>
    <source>
        <strain evidence="82 88">PNUSAL000190</strain>
        <strain evidence="83 87">PNUSAL000550</strain>
    </source>
</reference>
<dbReference type="Proteomes" id="UP000546397">
    <property type="component" value="Unassembled WGS sequence"/>
</dbReference>
<evidence type="ECO:0000313" key="64">
    <source>
        <dbReference type="EMBL" id="EDP8410607.1"/>
    </source>
</evidence>
<evidence type="ECO:0000313" key="67">
    <source>
        <dbReference type="EMBL" id="HAA9723120.1"/>
    </source>
</evidence>
<comment type="similarity">
    <text evidence="3 13">Belongs to the transferase hexapeptide repeat family.</text>
</comment>
<comment type="subcellular location">
    <subcellularLocation>
        <location evidence="1">Cytoplasm</location>
    </subcellularLocation>
</comment>
<dbReference type="Proteomes" id="UP000458487">
    <property type="component" value="Unassembled WGS sequence"/>
</dbReference>
<dbReference type="EMBL" id="AAHZFN010000001">
    <property type="protein sequence ID" value="ECB9472306.1"/>
    <property type="molecule type" value="Genomic_DNA"/>
</dbReference>
<evidence type="ECO:0000313" key="80">
    <source>
        <dbReference type="EMBL" id="NYA01685.1"/>
    </source>
</evidence>
<dbReference type="Proteomes" id="UP000345329">
    <property type="component" value="Unassembled WGS sequence"/>
</dbReference>
<dbReference type="EMBL" id="JACAVN010000004">
    <property type="protein sequence ID" value="NYA01685.1"/>
    <property type="molecule type" value="Genomic_DNA"/>
</dbReference>
<dbReference type="Proteomes" id="UP000467347">
    <property type="component" value="Unassembled WGS sequence"/>
</dbReference>
<dbReference type="EMBL" id="AABEVI010000015">
    <property type="protein sequence ID" value="EAH0219571.1"/>
    <property type="molecule type" value="Genomic_DNA"/>
</dbReference>
<evidence type="ECO:0000313" key="51">
    <source>
        <dbReference type="EMBL" id="EAK8898711.1"/>
    </source>
</evidence>
<dbReference type="Proteomes" id="UP000379076">
    <property type="component" value="Unassembled WGS sequence"/>
</dbReference>
<dbReference type="Proteomes" id="UP000460224">
    <property type="component" value="Unassembled WGS sequence"/>
</dbReference>
<dbReference type="Proteomes" id="UP000336166">
    <property type="component" value="Unassembled WGS sequence"/>
</dbReference>
<comment type="catalytic activity">
    <reaction evidence="12 13">
        <text>L-serine + acetyl-CoA = O-acetyl-L-serine + CoA</text>
        <dbReference type="Rhea" id="RHEA:24560"/>
        <dbReference type="ChEBI" id="CHEBI:33384"/>
        <dbReference type="ChEBI" id="CHEBI:57287"/>
        <dbReference type="ChEBI" id="CHEBI:57288"/>
        <dbReference type="ChEBI" id="CHEBI:58340"/>
        <dbReference type="EC" id="2.3.1.30"/>
    </reaction>
</comment>
<dbReference type="AlphaFoldDB" id="A0A0B8R8K5"/>
<keyword evidence="8 13" id="KW-0808">Transferase</keyword>
<evidence type="ECO:0000313" key="44">
    <source>
        <dbReference type="EMBL" id="EAH0219571.1"/>
    </source>
</evidence>
<evidence type="ECO:0000313" key="114">
    <source>
        <dbReference type="Proteomes" id="UP000455569"/>
    </source>
</evidence>
<evidence type="ECO:0000313" key="21">
    <source>
        <dbReference type="EMBL" id="EAD3793432.1"/>
    </source>
</evidence>
<evidence type="ECO:0000256" key="8">
    <source>
        <dbReference type="ARBA" id="ARBA00022679"/>
    </source>
</evidence>
<evidence type="ECO:0000256" key="7">
    <source>
        <dbReference type="ARBA" id="ARBA00022605"/>
    </source>
</evidence>
<dbReference type="EMBL" id="DAAJFY010000004">
    <property type="protein sequence ID" value="HAC0275389.1"/>
    <property type="molecule type" value="Genomic_DNA"/>
</dbReference>
<dbReference type="EMBL" id="DAAJZA010000010">
    <property type="protein sequence ID" value="HAC1755821.1"/>
    <property type="molecule type" value="Genomic_DNA"/>
</dbReference>
<dbReference type="EMBL" id="DAAEZQ010000009">
    <property type="protein sequence ID" value="HAA9723120.1"/>
    <property type="molecule type" value="Genomic_DNA"/>
</dbReference>
<evidence type="ECO:0000313" key="16">
    <source>
        <dbReference type="EMBL" id="EAC5551375.1"/>
    </source>
</evidence>
<evidence type="ECO:0000256" key="11">
    <source>
        <dbReference type="ARBA" id="ARBA00023315"/>
    </source>
</evidence>
<evidence type="ECO:0000313" key="127">
    <source>
        <dbReference type="Proteomes" id="UP000525068"/>
    </source>
</evidence>
<evidence type="ECO:0000313" key="39">
    <source>
        <dbReference type="EMBL" id="EAG6170051.1"/>
    </source>
</evidence>
<dbReference type="InterPro" id="IPR011004">
    <property type="entry name" value="Trimer_LpxA-like_sf"/>
</dbReference>
<dbReference type="Proteomes" id="UP000410967">
    <property type="component" value="Unassembled WGS sequence"/>
</dbReference>
<evidence type="ECO:0000313" key="61">
    <source>
        <dbReference type="EMBL" id="EDN9627971.1"/>
    </source>
</evidence>
<dbReference type="Proteomes" id="UP000529135">
    <property type="component" value="Unassembled WGS sequence"/>
</dbReference>
<evidence type="ECO:0000313" key="88">
    <source>
        <dbReference type="Proteomes" id="UP000285054"/>
    </source>
</evidence>
<dbReference type="Proteomes" id="UP000842809">
    <property type="component" value="Unassembled WGS sequence"/>
</dbReference>
<evidence type="ECO:0000313" key="18">
    <source>
        <dbReference type="EMBL" id="EAC7481146.1"/>
    </source>
</evidence>
<dbReference type="Proteomes" id="UP000339309">
    <property type="component" value="Unassembled WGS sequence"/>
</dbReference>
<dbReference type="EMBL" id="AAAJWF010000006">
    <property type="protein sequence ID" value="EAC7481146.1"/>
    <property type="molecule type" value="Genomic_DNA"/>
</dbReference>
<evidence type="ECO:0000313" key="120">
    <source>
        <dbReference type="Proteomes" id="UP000478682"/>
    </source>
</evidence>
<dbReference type="EMBL" id="AABFMV010000018">
    <property type="protein sequence ID" value="EAH1616727.1"/>
    <property type="molecule type" value="Genomic_DNA"/>
</dbReference>
<name>A0A0B8R8K5_LISMN</name>
<evidence type="ECO:0000313" key="86">
    <source>
        <dbReference type="Proteomes" id="UP000269407"/>
    </source>
</evidence>
<dbReference type="InterPro" id="IPR053376">
    <property type="entry name" value="Serine_acetyltransferase"/>
</dbReference>
<evidence type="ECO:0000313" key="119">
    <source>
        <dbReference type="Proteomes" id="UP000470497"/>
    </source>
</evidence>
<dbReference type="Proteomes" id="UP000423131">
    <property type="component" value="Unassembled WGS sequence"/>
</dbReference>
<evidence type="ECO:0000313" key="72">
    <source>
        <dbReference type="EMBL" id="HAC0014128.1"/>
    </source>
</evidence>
<evidence type="ECO:0000313" key="66">
    <source>
        <dbReference type="EMBL" id="HAA8053728.1"/>
    </source>
</evidence>
<dbReference type="KEGG" id="lmv:Y193_14625"/>
<dbReference type="Proteomes" id="UP000478682">
    <property type="component" value="Unassembled WGS sequence"/>
</dbReference>
<dbReference type="Proteomes" id="UP000489121">
    <property type="component" value="Unassembled WGS sequence"/>
</dbReference>
<dbReference type="EMBL" id="QXKO01000001">
    <property type="protein sequence ID" value="RJZ24630.1"/>
    <property type="molecule type" value="Genomic_DNA"/>
</dbReference>
<evidence type="ECO:0000313" key="110">
    <source>
        <dbReference type="Proteomes" id="UP000410967"/>
    </source>
</evidence>
<dbReference type="EMBL" id="AABEKY010000008">
    <property type="protein sequence ID" value="EAG9388369.1"/>
    <property type="molecule type" value="Genomic_DNA"/>
</dbReference>
<evidence type="ECO:0000313" key="132">
    <source>
        <dbReference type="Proteomes" id="UP000530452"/>
    </source>
</evidence>
<dbReference type="EMBL" id="DAAEEB010000008">
    <property type="protein sequence ID" value="HAA8053728.1"/>
    <property type="molecule type" value="Genomic_DNA"/>
</dbReference>
<dbReference type="EMBL" id="AABBHO010000030">
    <property type="protein sequence ID" value="EAG2997704.1"/>
    <property type="molecule type" value="Genomic_DNA"/>
</dbReference>
<dbReference type="Proteomes" id="UP000467536">
    <property type="component" value="Unassembled WGS sequence"/>
</dbReference>
<reference evidence="73" key="9">
    <citation type="submission" date="2020-01" db="EMBL/GenBank/DDBJ databases">
        <authorList>
            <consortium name="NCBI Pathogen Detection Project"/>
        </authorList>
    </citation>
    <scope>NUCLEOTIDE SEQUENCE</scope>
    <source>
        <strain evidence="66">09CEB371LM</strain>
        <strain evidence="76">2017-325981-023-01</strain>
        <strain evidence="71">CFIAFB20100120</strain>
        <strain evidence="70">CFIAFB20130012</strain>
        <strain evidence="69">CFIAFB20140010</strain>
        <strain evidence="68">CFIAFB20160079</strain>
        <strain evidence="73">CFIAFB20170037</strain>
        <strain evidence="72">CFIAFB20170045</strain>
        <strain evidence="74">DMG1500109</strain>
        <strain evidence="67">HPB3501</strain>
        <strain evidence="75">LiDS0115</strain>
        <strain evidence="77">SFBRL218_S4</strain>
    </source>
</reference>
<dbReference type="Proteomes" id="UP000371553">
    <property type="component" value="Unassembled WGS sequence"/>
</dbReference>
<evidence type="ECO:0000313" key="107">
    <source>
        <dbReference type="Proteomes" id="UP000389283"/>
    </source>
</evidence>
<dbReference type="Proteomes" id="UP000401273">
    <property type="component" value="Unassembled WGS sequence"/>
</dbReference>
<dbReference type="EMBL" id="AABEMN010000015">
    <property type="protein sequence ID" value="EAG9520278.1"/>
    <property type="molecule type" value="Genomic_DNA"/>
</dbReference>
<dbReference type="EMBL" id="AAASTI010000012">
    <property type="protein sequence ID" value="EAE5605296.1"/>
    <property type="molecule type" value="Genomic_DNA"/>
</dbReference>
<dbReference type="Gene3D" id="2.160.10.10">
    <property type="entry name" value="Hexapeptide repeat proteins"/>
    <property type="match status" value="1"/>
</dbReference>
<dbReference type="Proteomes" id="UP000548826">
    <property type="component" value="Unassembled WGS sequence"/>
</dbReference>
<dbReference type="EMBL" id="AAASLB010000010">
    <property type="protein sequence ID" value="EAE4943107.1"/>
    <property type="molecule type" value="Genomic_DNA"/>
</dbReference>
<dbReference type="Proteomes" id="UP000285054">
    <property type="component" value="Unassembled WGS sequence"/>
</dbReference>
<dbReference type="EMBL" id="AABEQV010000009">
    <property type="protein sequence ID" value="EAG9857794.1"/>
    <property type="molecule type" value="Genomic_DNA"/>
</dbReference>
<evidence type="ECO:0000313" key="82">
    <source>
        <dbReference type="EMBL" id="RJZ24630.1"/>
    </source>
</evidence>
<evidence type="ECO:0000313" key="47">
    <source>
        <dbReference type="EMBL" id="EAH3128518.1"/>
    </source>
</evidence>
<dbReference type="CDD" id="cd03354">
    <property type="entry name" value="LbH_SAT"/>
    <property type="match status" value="1"/>
</dbReference>
<dbReference type="InterPro" id="IPR042122">
    <property type="entry name" value="Ser_AcTrfase_N_sf"/>
</dbReference>
<evidence type="ECO:0000256" key="9">
    <source>
        <dbReference type="ARBA" id="ARBA00022737"/>
    </source>
</evidence>
<organism evidence="73">
    <name type="scientific">Listeria monocytogenes</name>
    <dbReference type="NCBI Taxonomy" id="1639"/>
    <lineage>
        <taxon>Bacteria</taxon>
        <taxon>Bacillati</taxon>
        <taxon>Bacillota</taxon>
        <taxon>Bacilli</taxon>
        <taxon>Bacillales</taxon>
        <taxon>Listeriaceae</taxon>
        <taxon>Listeria</taxon>
    </lineage>
</organism>
<dbReference type="Proteomes" id="UP000843775">
    <property type="component" value="Unassembled WGS sequence"/>
</dbReference>
<evidence type="ECO:0000313" key="97">
    <source>
        <dbReference type="Proteomes" id="UP000350032"/>
    </source>
</evidence>
<evidence type="ECO:0000313" key="85">
    <source>
        <dbReference type="EMBL" id="UUJ78229.1"/>
    </source>
</evidence>
<evidence type="ECO:0000313" key="37">
    <source>
        <dbReference type="EMBL" id="EAG4331584.1"/>
    </source>
</evidence>
<dbReference type="EMBL" id="DAAIJL010000011">
    <property type="protein sequence ID" value="HAB8557970.1"/>
    <property type="molecule type" value="Genomic_DNA"/>
</dbReference>
<dbReference type="EMBL" id="AABBZO010000019">
    <property type="protein sequence ID" value="EAG4463340.1"/>
    <property type="molecule type" value="Genomic_DNA"/>
</dbReference>
<dbReference type="EMBL" id="AANEHK010000017">
    <property type="protein sequence ID" value="EDO0987064.1"/>
    <property type="molecule type" value="Genomic_DNA"/>
</dbReference>
<evidence type="ECO:0000313" key="147">
    <source>
        <dbReference type="Proteomes" id="UP000845014"/>
    </source>
</evidence>
<dbReference type="EMBL" id="AALAQH010000008">
    <property type="protein sequence ID" value="ECX6925467.1"/>
    <property type="molecule type" value="Genomic_DNA"/>
</dbReference>
<keyword evidence="7" id="KW-0028">Amino-acid biosynthesis</keyword>
<evidence type="ECO:0000313" key="135">
    <source>
        <dbReference type="Proteomes" id="UP000540417"/>
    </source>
</evidence>
<dbReference type="NCBIfam" id="NF041874">
    <property type="entry name" value="EPS_EpsC"/>
    <property type="match status" value="1"/>
</dbReference>
<evidence type="ECO:0000313" key="53">
    <source>
        <dbReference type="EMBL" id="ECB9472306.1"/>
    </source>
</evidence>
<reference evidence="85" key="12">
    <citation type="submission" date="2022-06" db="EMBL/GenBank/DDBJ databases">
        <title>Complete genomes of Listeria monocytogenes strains L58-55 and 6179.</title>
        <authorList>
            <person name="Schmitz-Esser S."/>
            <person name="Tibbs-Cortes B.W."/>
        </authorList>
    </citation>
    <scope>NUCLEOTIDE SEQUENCE</scope>
    <source>
        <strain evidence="85">L58-55</strain>
    </source>
</reference>
<evidence type="ECO:0000313" key="146">
    <source>
        <dbReference type="Proteomes" id="UP000844415"/>
    </source>
</evidence>
<evidence type="ECO:0000313" key="98">
    <source>
        <dbReference type="Proteomes" id="UP000354255"/>
    </source>
</evidence>
<evidence type="ECO:0000313" key="105">
    <source>
        <dbReference type="Proteomes" id="UP000379076"/>
    </source>
</evidence>
<dbReference type="EMBL" id="VTIK01000003">
    <property type="protein sequence ID" value="TYU53064.1"/>
    <property type="molecule type" value="Genomic_DNA"/>
</dbReference>
<evidence type="ECO:0000313" key="76">
    <source>
        <dbReference type="EMBL" id="HAJ9594592.1"/>
    </source>
</evidence>
<gene>
    <name evidence="73" type="primary">cysE</name>
    <name evidence="82" type="synonym">cyse</name>
    <name evidence="31" type="ORF">A8L61_13540</name>
    <name evidence="40" type="ORF">AB917_13235</name>
    <name evidence="15" type="ORF">ABZ57_12365</name>
    <name evidence="81" type="ORF">AJL21_13440</name>
    <name evidence="25" type="ORF">ART25_14445</name>
    <name evidence="16" type="ORF">ARY78_13135</name>
    <name evidence="35" type="ORF">B1N52_10915</name>
    <name evidence="34" type="ORF">B1S26_13070</name>
    <name evidence="36" type="ORF">B5K54_10390</name>
    <name evidence="32" type="ORF">BB997_09990</name>
    <name evidence="57" type="ORF">BCZ19_12360</name>
    <name evidence="33" type="ORF">BCZ21_12040</name>
    <name evidence="85" type="ORF">BES38_07490</name>
    <name evidence="38" type="ORF">CA369_13635</name>
    <name evidence="37" type="ORF">CAV64_10090</name>
    <name evidence="24" type="ORF">CD20_09870</name>
    <name evidence="41" type="ORF">CW845_12805</name>
    <name evidence="45" type="ORF">D4271_15055</name>
    <name evidence="46" type="ORF">D4920_13035</name>
    <name evidence="42" type="ORF">D4B11_10885</name>
    <name evidence="43" type="ORF">D4C60_12385</name>
    <name evidence="44" type="ORF">D4D89_14695</name>
    <name evidence="47" type="ORF">D5M70_14485</name>
    <name evidence="48" type="ORF">D5N24_12395</name>
    <name evidence="51" type="ORF">D7104_13490</name>
    <name evidence="78" type="ORF">DCK61_00055</name>
    <name evidence="39" type="ORF">DCT16_11790</name>
    <name evidence="79" type="ORF">DOV25_13670</name>
    <name evidence="18" type="ORF">DQ70_10700</name>
    <name evidence="17" type="ORF">DU018_10290</name>
    <name evidence="82" type="ORF">DYZ50_00636</name>
    <name evidence="83" type="ORF">DYZ80_02398</name>
    <name evidence="14" type="ORF">E0I39_14565</name>
    <name evidence="27" type="ORF">E1V33_12560</name>
    <name evidence="28" type="ORF">E1W43_12190</name>
    <name evidence="29" type="ORF">E1W56_13745</name>
    <name evidence="30" type="ORF">E1X78_14385</name>
    <name evidence="49" type="ORF">E5F58_05345</name>
    <name evidence="50" type="ORF">E5H26_07260</name>
    <name evidence="23" type="ORF">EX365_11100</name>
    <name evidence="22" type="ORF">EXZ73_13270</name>
    <name evidence="58" type="ORF">F6436_14210</name>
    <name evidence="59" type="ORF">F6515_08680</name>
    <name evidence="52" type="ORF">FA835_11030</name>
    <name evidence="56" type="ORF">FJU19_14465</name>
    <name evidence="54" type="ORF">FLQ97_11585</name>
    <name evidence="53" type="ORF">FLR03_01280</name>
    <name evidence="55" type="ORF">FNX40_05495</name>
    <name evidence="63" type="ORF">FV747_13760</name>
    <name evidence="84" type="ORF">FZW98_07755</name>
    <name evidence="65" type="ORF">G3O21_001495</name>
    <name evidence="64" type="ORF">G3R95_002174</name>
    <name evidence="66" type="ORF">GHH22_11325</name>
    <name evidence="61" type="ORF">GI230_00050</name>
    <name evidence="74" type="ORF">GI949_12660</name>
    <name evidence="67" type="ORF">GIH49_13330</name>
    <name evidence="62" type="ORF">GJW51_13735</name>
    <name evidence="60" type="ORF">GQG13_11795</name>
    <name evidence="68" type="ORF">GYO01_11755</name>
    <name evidence="69" type="ORF">GYP27_09455</name>
    <name evidence="70" type="ORF">GYR60_05615</name>
    <name evidence="71" type="ORF">GYS09_11810</name>
    <name evidence="72" type="ORF">GYX23_14130</name>
    <name evidence="73" type="ORF">GYY14_08425</name>
    <name evidence="75" type="ORF">GZK27_00055</name>
    <name evidence="76" type="ORF">HQN34_002825</name>
    <name evidence="80" type="ORF">HZJ64_07555</name>
    <name evidence="77" type="ORF">IP987_002149</name>
    <name evidence="19" type="ORF">KV70_13390</name>
    <name evidence="20" type="ORF">QD52_11695</name>
    <name evidence="21" type="ORF">UI29_11790</name>
    <name evidence="26" type="ORF">Y261_13855</name>
</gene>
<dbReference type="Proteomes" id="UP000852906">
    <property type="component" value="Unassembled WGS sequence"/>
</dbReference>
<evidence type="ECO:0000313" key="52">
    <source>
        <dbReference type="EMBL" id="EAK9317639.1"/>
    </source>
</evidence>
<dbReference type="OMA" id="YKGAKRH"/>
<dbReference type="Pfam" id="PF00132">
    <property type="entry name" value="Hexapep"/>
    <property type="match status" value="1"/>
</dbReference>
<dbReference type="EMBL" id="AANDQG010000001">
    <property type="protein sequence ID" value="EDN9627971.1"/>
    <property type="molecule type" value="Genomic_DNA"/>
</dbReference>
<dbReference type="Proteomes" id="UP000844471">
    <property type="component" value="Unassembled WGS sequence"/>
</dbReference>
<evidence type="ECO:0000313" key="96">
    <source>
        <dbReference type="Proteomes" id="UP000345329"/>
    </source>
</evidence>
<reference evidence="91 106" key="6">
    <citation type="submission" date="2019-03" db="EMBL/GenBank/DDBJ databases">
        <authorList>
            <person name="Ashton P.M."/>
            <person name="Dallman T."/>
            <person name="Nair S."/>
            <person name="De Pinna E."/>
            <person name="Peters T."/>
            <person name="Grant K."/>
        </authorList>
    </citation>
    <scope>NUCLEOTIDE SEQUENCE [LARGE SCALE GENOMIC DNA]</scope>
    <source>
        <strain evidence="46 133">282333</strain>
        <strain evidence="48 132">282352</strain>
        <strain evidence="42 137">289003</strain>
        <strain evidence="43 139">429821</strain>
        <strain evidence="45 127">562417</strain>
        <strain evidence="47 131">562428</strain>
        <strain evidence="44 125">563356</strain>
        <strain evidence="14 111">688377</strain>
        <strain evidence="56 122">760311</strain>
        <strain evidence="63 118">788324</strain>
        <strain evidence="61 115">833351</strain>
        <strain evidence="64 119">883775</strain>
        <strain evidence="27">RL15000161</strain>
        <strain evidence="28">RL15000271</strain>
        <strain evidence="29">RL15000286</strain>
        <strain evidence="30">RL15000440</strain>
    </source>
</reference>
<dbReference type="PIRSF" id="PIRSF000441">
    <property type="entry name" value="CysE"/>
    <property type="match status" value="1"/>
</dbReference>
<dbReference type="Proteomes" id="UP000525068">
    <property type="component" value="Unassembled WGS sequence"/>
</dbReference>
<evidence type="ECO:0000313" key="42">
    <source>
        <dbReference type="EMBL" id="EAG9520278.1"/>
    </source>
</evidence>
<evidence type="ECO:0000313" key="60">
    <source>
        <dbReference type="EMBL" id="EDN7715795.1"/>
    </source>
</evidence>
<evidence type="ECO:0000256" key="10">
    <source>
        <dbReference type="ARBA" id="ARBA00023192"/>
    </source>
</evidence>
<dbReference type="Proteomes" id="UP000368512">
    <property type="component" value="Unassembled WGS sequence"/>
</dbReference>
<sequence length="204" mass="21881">MPTRLKEDIATIIKNDPATKSFFDAFLTNPGLHALWWHRVANFFYRHKMVLFGKVLSQNARFWTNIEIHPGATIGRRLFIDHGAGIVIGETAEIGDDVTIFHGVTLGGTGKDCGKRHPTVGDGALVSAGAKVLGPVEIGAGARIGAGAVVLKDVPPGATVVGIPAKVVRLNGRTVGHAVPKMDELTLRIAELENIVEKLLKEKE</sequence>
<dbReference type="EMBL" id="AAAIJX010000015">
    <property type="protein sequence ID" value="EAC4484119.1"/>
    <property type="molecule type" value="Genomic_DNA"/>
</dbReference>
<dbReference type="Gene3D" id="1.10.3130.10">
    <property type="entry name" value="serine acetyltransferase, domain 1"/>
    <property type="match status" value="1"/>
</dbReference>
<dbReference type="Proteomes" id="UP000470497">
    <property type="component" value="Unassembled WGS sequence"/>
</dbReference>
<evidence type="ECO:0000256" key="1">
    <source>
        <dbReference type="ARBA" id="ARBA00004496"/>
    </source>
</evidence>
<dbReference type="FunFam" id="1.10.3130.10:FF:000003">
    <property type="entry name" value="Serine acetyltransferase"/>
    <property type="match status" value="1"/>
</dbReference>
<keyword evidence="11 13" id="KW-0012">Acyltransferase</keyword>
<dbReference type="EMBL" id="AABBAW010000005">
    <property type="protein sequence ID" value="EAG2515670.1"/>
    <property type="molecule type" value="Genomic_DNA"/>
</dbReference>
<reference evidence="58 100" key="8">
    <citation type="submission" date="2019-09" db="EMBL/GenBank/DDBJ databases">
        <authorList>
            <consortium name="GenomeTrakr network: Whole genome sequencing for foodborne pathogen traceback"/>
        </authorList>
    </citation>
    <scope>NUCLEOTIDE SEQUENCE [LARGE SCALE GENOMIC DNA]</scope>
    <source>
        <strain evidence="40 138">CFSAN004300</strain>
        <strain evidence="41 126">CFSAN072474</strain>
        <strain evidence="58 100">FLAG-55987</strain>
        <strain evidence="52 110">PHLUSALM00088</strain>
    </source>
</reference>
<dbReference type="EMBL" id="AACKDQ010000025">
    <property type="protein sequence ID" value="EAK9317639.1"/>
    <property type="molecule type" value="Genomic_DNA"/>
</dbReference>
<evidence type="ECO:0000313" key="17">
    <source>
        <dbReference type="EMBL" id="EAC6548754.1"/>
    </source>
</evidence>
<evidence type="ECO:0000313" key="117">
    <source>
        <dbReference type="Proteomes" id="UP000467347"/>
    </source>
</evidence>
<evidence type="ECO:0000313" key="69">
    <source>
        <dbReference type="EMBL" id="HAB7722205.1"/>
    </source>
</evidence>
<evidence type="ECO:0000313" key="148">
    <source>
        <dbReference type="Proteomes" id="UP000852906"/>
    </source>
</evidence>
<evidence type="ECO:0000313" key="43">
    <source>
        <dbReference type="EMBL" id="EAG9857794.1"/>
    </source>
</evidence>
<dbReference type="EMBL" id="AAIAJJ010000002">
    <property type="protein sequence ID" value="ECC1556259.1"/>
    <property type="molecule type" value="Genomic_DNA"/>
</dbReference>
<evidence type="ECO:0000313" key="84">
    <source>
        <dbReference type="EMBL" id="TYU53064.1"/>
    </source>
</evidence>
<dbReference type="Proteomes" id="UP000527632">
    <property type="component" value="Unassembled WGS sequence"/>
</dbReference>
<dbReference type="InterPro" id="IPR045304">
    <property type="entry name" value="LbH_SAT"/>
</dbReference>
<evidence type="ECO:0000313" key="56">
    <source>
        <dbReference type="EMBL" id="ECL0132304.1"/>
    </source>
</evidence>
<evidence type="ECO:0000313" key="62">
    <source>
        <dbReference type="EMBL" id="EDN9837726.1"/>
    </source>
</evidence>
<evidence type="ECO:0000313" key="95">
    <source>
        <dbReference type="Proteomes" id="UP000344343"/>
    </source>
</evidence>
<dbReference type="Proteomes" id="UP000843503">
    <property type="component" value="Unassembled WGS sequence"/>
</dbReference>
<dbReference type="EMBL" id="DAAHUJ010000006">
    <property type="protein sequence ID" value="HAB7364786.1"/>
    <property type="molecule type" value="Genomic_DNA"/>
</dbReference>
<evidence type="ECO:0000313" key="94">
    <source>
        <dbReference type="Proteomes" id="UP000339309"/>
    </source>
</evidence>
<evidence type="ECO:0000313" key="103">
    <source>
        <dbReference type="Proteomes" id="UP000371553"/>
    </source>
</evidence>
<evidence type="ECO:0000313" key="118">
    <source>
        <dbReference type="Proteomes" id="UP000467536"/>
    </source>
</evidence>
<evidence type="ECO:0000313" key="34">
    <source>
        <dbReference type="EMBL" id="EAG2246335.1"/>
    </source>
</evidence>
<dbReference type="Proteomes" id="UP000528151">
    <property type="component" value="Unassembled WGS sequence"/>
</dbReference>
<dbReference type="EMBL" id="AABAGT010000024">
    <property type="protein sequence ID" value="EAG0868288.1"/>
    <property type="molecule type" value="Genomic_DNA"/>
</dbReference>
<dbReference type="EMBL" id="AAARLF010000008">
    <property type="protein sequence ID" value="EAE2898699.1"/>
    <property type="molecule type" value="Genomic_DNA"/>
</dbReference>
<dbReference type="Proteomes" id="UP000845014">
    <property type="component" value="Unassembled WGS sequence"/>
</dbReference>
<dbReference type="EC" id="2.3.1.30" evidence="4 13"/>
<evidence type="ECO:0000313" key="20">
    <source>
        <dbReference type="EMBL" id="EAD1185738.1"/>
    </source>
</evidence>
<evidence type="ECO:0000313" key="140">
    <source>
        <dbReference type="Proteomes" id="UP000549379"/>
    </source>
</evidence>
<dbReference type="EMBL" id="AABDGJ010000012">
    <property type="protein sequence ID" value="EAG6991552.1"/>
    <property type="molecule type" value="Genomic_DNA"/>
</dbReference>
<keyword evidence="6" id="KW-0963">Cytoplasm</keyword>
<dbReference type="GO" id="GO:0005737">
    <property type="term" value="C:cytoplasm"/>
    <property type="evidence" value="ECO:0007669"/>
    <property type="project" value="UniProtKB-SubCell"/>
</dbReference>
<evidence type="ECO:0000313" key="54">
    <source>
        <dbReference type="EMBL" id="ECB9514371.1"/>
    </source>
</evidence>
<dbReference type="InterPro" id="IPR005881">
    <property type="entry name" value="Ser_O-AcTrfase"/>
</dbReference>
<dbReference type="Proteomes" id="UP000337746">
    <property type="component" value="Unassembled WGS sequence"/>
</dbReference>
<evidence type="ECO:0000313" key="81">
    <source>
        <dbReference type="EMBL" id="OET48155.1"/>
    </source>
</evidence>
<dbReference type="EMBL" id="QXLS01000005">
    <property type="protein sequence ID" value="RKA07186.1"/>
    <property type="molecule type" value="Genomic_DNA"/>
</dbReference>
<evidence type="ECO:0000313" key="102">
    <source>
        <dbReference type="Proteomes" id="UP000368512"/>
    </source>
</evidence>
<evidence type="ECO:0000313" key="92">
    <source>
        <dbReference type="Proteomes" id="UP000336166"/>
    </source>
</evidence>
<evidence type="ECO:0000313" key="141">
    <source>
        <dbReference type="Proteomes" id="UP000566721"/>
    </source>
</evidence>
<dbReference type="Proteomes" id="UP000393182">
    <property type="component" value="Unassembled WGS sequence"/>
</dbReference>
<evidence type="ECO:0000313" key="71">
    <source>
        <dbReference type="EMBL" id="HAB8557970.1"/>
    </source>
</evidence>
<dbReference type="SUPFAM" id="SSF51161">
    <property type="entry name" value="Trimeric LpxA-like enzymes"/>
    <property type="match status" value="1"/>
</dbReference>
<evidence type="ECO:0000313" key="19">
    <source>
        <dbReference type="EMBL" id="EAC9041208.1"/>
    </source>
</evidence>
<dbReference type="KEGG" id="lmok:CQ02_01340"/>
<dbReference type="EMBL" id="AALGDA010000023">
    <property type="protein sequence ID" value="ECY9783069.1"/>
    <property type="molecule type" value="Genomic_DNA"/>
</dbReference>
<evidence type="ECO:0000313" key="41">
    <source>
        <dbReference type="EMBL" id="EAG9388369.1"/>
    </source>
</evidence>
<reference evidence="92 94" key="5">
    <citation type="submission" date="2018-06" db="EMBL/GenBank/DDBJ databases">
        <authorList>
            <consortium name="PulseNet: The National Subtyping Network for Foodborne Disease Surveillance"/>
            <person name="Tarr C.L."/>
            <person name="Trees E."/>
            <person name="Katz L.S."/>
            <person name="Carleton-Romer H.A."/>
            <person name="Stroika S."/>
            <person name="Kucerova Z."/>
            <person name="Roache K.F."/>
            <person name="Sabol A.L."/>
            <person name="Besser J."/>
            <person name="Gerner-Smidt P."/>
        </authorList>
    </citation>
    <scope>NUCLEOTIDE SEQUENCE [LARGE SCALE GENOMIC DNA]</scope>
    <source>
        <strain evidence="15 94">2015L-6227</strain>
        <strain evidence="26 92">PNUSAL000134</strain>
        <strain evidence="19 98">PNUSAL000910</strain>
        <strain evidence="31 99">PNUSAL002180</strain>
        <strain evidence="32 120">PNUSAL002298</strain>
        <strain evidence="51 97">PNUSAL004402</strain>
        <strain evidence="59 124">PNUSAL005692</strain>
    </source>
</reference>
<dbReference type="Proteomes" id="UP000549379">
    <property type="component" value="Unassembled WGS sequence"/>
</dbReference>
<evidence type="ECO:0000313" key="59">
    <source>
        <dbReference type="EMBL" id="ECY9783069.1"/>
    </source>
</evidence>
<evidence type="ECO:0000313" key="143">
    <source>
        <dbReference type="Proteomes" id="UP000841146"/>
    </source>
</evidence>
<evidence type="ECO:0000313" key="35">
    <source>
        <dbReference type="EMBL" id="EAG2515670.1"/>
    </source>
</evidence>
<reference evidence="65 121" key="10">
    <citation type="submission" date="2020-02" db="EMBL/GenBank/DDBJ databases">
        <authorList>
            <consortium name="GenomeTrakr: Next Generation Sequencing Network for Food Pathogen Tracability"/>
        </authorList>
    </citation>
    <scope>NUCLEOTIDE SEQUENCE [LARGE SCALE GENOMIC DNA]</scope>
    <source>
        <strain evidence="36 140">10B02965A-1</strain>
        <strain evidence="18 102">CFSAN008042</strain>
        <strain evidence="38 130">CFSAN063727</strain>
        <strain evidence="60 114">CFSAN102901</strain>
        <strain evidence="25 105">FDA00006494</strain>
        <strain evidence="16 101">FDA00007096</strain>
        <strain evidence="20 109">FDA00008584</strain>
        <strain evidence="34">FDA00011243</strain>
        <strain evidence="79 86">FDA00013213</strain>
        <strain evidence="17 90">FDA00013332</strain>
        <strain evidence="23 95">FDA00013853</strain>
        <strain evidence="53 112">FDA00014336</strain>
        <strain evidence="55 107">FDA00014370</strain>
        <strain evidence="54 108">FDA00014392</strain>
        <strain evidence="65">FDA00015054</strain>
        <strain evidence="37 134">FDA1005580-S054-001</strain>
        <strain evidence="121">FDA1090798-S029-001</strain>
        <strain evidence="123">FDA956581-098-004</strain>
        <strain evidence="35 128">FDA960927-006-004</strain>
        <strain evidence="39 141">FLAG-38921</strain>
        <strain evidence="57 113">FLAG-51482A</strain>
        <strain evidence="33 93">FLAG-54356</strain>
        <strain evidence="22 104">FSIS31901579</strain>
        <strain evidence="49 129">LS1344</strain>
        <strain evidence="50 135">LS1419</strain>
        <strain evidence="24 103">NYAG13B12507-5</strain>
        <strain evidence="62 117">OSF101448</strain>
        <strain evidence="21 96">VA-WGS-00405</strain>
    </source>
</reference>
<dbReference type="Proteomes" id="UP000478945">
    <property type="component" value="Unassembled WGS sequence"/>
</dbReference>
<dbReference type="Proteomes" id="UP000403352">
    <property type="component" value="Unassembled WGS sequence"/>
</dbReference>
<evidence type="ECO:0000313" key="100">
    <source>
        <dbReference type="Proteomes" id="UP000364988"/>
    </source>
</evidence>
<dbReference type="EMBL" id="CP098507">
    <property type="protein sequence ID" value="UUJ78229.1"/>
    <property type="molecule type" value="Genomic_DNA"/>
</dbReference>
<evidence type="ECO:0000256" key="5">
    <source>
        <dbReference type="ARBA" id="ARBA00018522"/>
    </source>
</evidence>
<evidence type="ECO:0000313" key="36">
    <source>
        <dbReference type="EMBL" id="EAG2997704.1"/>
    </source>
</evidence>
<dbReference type="EMBL" id="AANPAU010000004">
    <property type="protein sequence ID" value="EDP8514072.1"/>
    <property type="molecule type" value="Genomic_DNA"/>
</dbReference>
<evidence type="ECO:0000256" key="4">
    <source>
        <dbReference type="ARBA" id="ARBA00013266"/>
    </source>
</evidence>
<dbReference type="Proteomes" id="UP000272537">
    <property type="component" value="Unassembled WGS sequence"/>
</dbReference>
<dbReference type="EMBL" id="AABGVJ010000001">
    <property type="protein sequence ID" value="EAH4372508.1"/>
    <property type="molecule type" value="Genomic_DNA"/>
</dbReference>
<evidence type="ECO:0000313" key="49">
    <source>
        <dbReference type="EMBL" id="EAH4241427.1"/>
    </source>
</evidence>
<dbReference type="RefSeq" id="WP_003726845.1">
    <property type="nucleotide sequence ID" value="NC_021823.1"/>
</dbReference>
<dbReference type="EMBL" id="AAAKQF010000010">
    <property type="protein sequence ID" value="EAC9041208.1"/>
    <property type="molecule type" value="Genomic_DNA"/>
</dbReference>
<evidence type="ECO:0000313" key="28">
    <source>
        <dbReference type="EMBL" id="EAE2898699.1"/>
    </source>
</evidence>
<evidence type="ECO:0000313" key="40">
    <source>
        <dbReference type="EMBL" id="EAG6991552.1"/>
    </source>
</evidence>
<dbReference type="Proteomes" id="UP000530452">
    <property type="component" value="Unassembled WGS sequence"/>
</dbReference>
<keyword evidence="9" id="KW-0677">Repeat</keyword>
<dbReference type="EMBL" id="AAAPCR010000008">
    <property type="protein sequence ID" value="EAD8146376.1"/>
    <property type="molecule type" value="Genomic_DNA"/>
</dbReference>
<evidence type="ECO:0000313" key="75">
    <source>
        <dbReference type="EMBL" id="HAC3053898.1"/>
    </source>
</evidence>
<reference evidence="84 89" key="7">
    <citation type="submission" date="2019-08" db="EMBL/GenBank/DDBJ databases">
        <title>Soil Listeria distribution.</title>
        <authorList>
            <person name="Liao J."/>
        </authorList>
    </citation>
    <scope>NUCLEOTIDE SEQUENCE [LARGE SCALE GENOMIC DNA]</scope>
    <source>
        <strain evidence="84 89">IN-RH-2-BL1</strain>
    </source>
</reference>
<evidence type="ECO:0000313" key="133">
    <source>
        <dbReference type="Proteomes" id="UP000533021"/>
    </source>
</evidence>
<evidence type="ECO:0000313" key="138">
    <source>
        <dbReference type="Proteomes" id="UP000548278"/>
    </source>
</evidence>
<evidence type="ECO:0000313" key="99">
    <source>
        <dbReference type="Proteomes" id="UP000358545"/>
    </source>
</evidence>
<dbReference type="EMBL" id="AABFVG010000010">
    <property type="protein sequence ID" value="EAH2283004.1"/>
    <property type="molecule type" value="Genomic_DNA"/>
</dbReference>
<proteinExistence type="inferred from homology"/>
<dbReference type="EMBL" id="AANDSR010000011">
    <property type="protein sequence ID" value="EDN9837726.1"/>
    <property type="molecule type" value="Genomic_DNA"/>
</dbReference>
<evidence type="ECO:0000313" key="121">
    <source>
        <dbReference type="Proteomes" id="UP000478704"/>
    </source>
</evidence>
<evidence type="ECO:0000313" key="144">
    <source>
        <dbReference type="Proteomes" id="UP000841561"/>
    </source>
</evidence>
<evidence type="ECO:0000313" key="89">
    <source>
        <dbReference type="Proteomes" id="UP000322220"/>
    </source>
</evidence>
<evidence type="ECO:0000313" key="26">
    <source>
        <dbReference type="EMBL" id="EAE2355437.1"/>
    </source>
</evidence>
<dbReference type="Proteomes" id="UP000540417">
    <property type="component" value="Unassembled WGS sequence"/>
</dbReference>
<dbReference type="EMBL" id="DAAKPP010000001">
    <property type="protein sequence ID" value="HAC3053898.1"/>
    <property type="molecule type" value="Genomic_DNA"/>
</dbReference>
<dbReference type="Proteomes" id="UP000840039">
    <property type="component" value="Unassembled WGS sequence"/>
</dbReference>
<evidence type="ECO:0000313" key="87">
    <source>
        <dbReference type="Proteomes" id="UP000272537"/>
    </source>
</evidence>
<dbReference type="EMBL" id="AANOZB010000007">
    <property type="protein sequence ID" value="EDP8410607.1"/>
    <property type="molecule type" value="Genomic_DNA"/>
</dbReference>
<evidence type="ECO:0000313" key="15">
    <source>
        <dbReference type="EMBL" id="EAC4553281.1"/>
    </source>
</evidence>
<dbReference type="Proteomes" id="UP000478704">
    <property type="component" value="Unassembled WGS sequence"/>
</dbReference>
<evidence type="ECO:0000313" key="27">
    <source>
        <dbReference type="EMBL" id="EAE2660998.1"/>
    </source>
</evidence>
<evidence type="ECO:0000313" key="122">
    <source>
        <dbReference type="Proteomes" id="UP000478945"/>
    </source>
</evidence>
<evidence type="ECO:0000313" key="33">
    <source>
        <dbReference type="EMBL" id="EAG2087993.1"/>
    </source>
</evidence>
<evidence type="ECO:0000313" key="91">
    <source>
        <dbReference type="Proteomes" id="UP000332711"/>
    </source>
</evidence>
<evidence type="ECO:0000313" key="137">
    <source>
        <dbReference type="Proteomes" id="UP000546397"/>
    </source>
</evidence>
<dbReference type="Proteomes" id="UP000525850">
    <property type="component" value="Unassembled WGS sequence"/>
</dbReference>
<evidence type="ECO:0000313" key="48">
    <source>
        <dbReference type="EMBL" id="EAH3295203.1"/>
    </source>
</evidence>
<evidence type="ECO:0000313" key="78">
    <source>
        <dbReference type="EMBL" id="KAA9452884.1"/>
    </source>
</evidence>
<dbReference type="EMBL" id="AABGUK010000001">
    <property type="protein sequence ID" value="EAH4241427.1"/>
    <property type="molecule type" value="Genomic_DNA"/>
</dbReference>
<dbReference type="GO" id="GO:0009001">
    <property type="term" value="F:serine O-acetyltransferase activity"/>
    <property type="evidence" value="ECO:0007669"/>
    <property type="project" value="UniProtKB-EC"/>
</dbReference>
<dbReference type="Proteomes" id="UP000544530">
    <property type="component" value="Unassembled WGS sequence"/>
</dbReference>
<evidence type="ECO:0000313" key="115">
    <source>
        <dbReference type="Proteomes" id="UP000458487"/>
    </source>
</evidence>
<evidence type="ECO:0000313" key="57">
    <source>
        <dbReference type="EMBL" id="ECX6925467.1"/>
    </source>
</evidence>
<dbReference type="EMBL" id="DABJAN010000007">
    <property type="protein sequence ID" value="HAJ9594592.1"/>
    <property type="molecule type" value="Genomic_DNA"/>
</dbReference>
<dbReference type="EMBL" id="AAAJKI010000025">
    <property type="protein sequence ID" value="EAC6548754.1"/>
    <property type="molecule type" value="Genomic_DNA"/>
</dbReference>
<evidence type="ECO:0000313" key="116">
    <source>
        <dbReference type="Proteomes" id="UP000460224"/>
    </source>
</evidence>
<evidence type="ECO:0000313" key="46">
    <source>
        <dbReference type="EMBL" id="EAH2283004.1"/>
    </source>
</evidence>
<dbReference type="EMBL" id="AABGFX010000017">
    <property type="protein sequence ID" value="EAH3128518.1"/>
    <property type="molecule type" value="Genomic_DNA"/>
</dbReference>
<reference evidence="142 143" key="3">
    <citation type="journal article" date="2018" name="Genome Biol.">
        <title>SKESA: strategic k-mer extension for scrupulous assemblies.</title>
        <authorList>
            <person name="Souvorov A."/>
            <person name="Agarwala R."/>
            <person name="Lipman D.J."/>
        </authorList>
    </citation>
    <scope>NUCLEOTIDE SEQUENCE [LARGE SCALE GENOMIC DNA]</scope>
    <source>
        <strain evidence="66">09CEB371LM</strain>
        <strain evidence="76">2017-325981-023-01</strain>
        <strain evidence="71 146">CFIAFB20100120</strain>
        <strain evidence="70 142">CFIAFB20130012</strain>
        <strain evidence="69">CFIAFB20140010</strain>
        <strain evidence="68 147">CFIAFB20160079</strain>
        <strain evidence="73">CFIAFB20170037</strain>
        <strain evidence="72 143">CFIAFB20170045</strain>
        <strain evidence="74 145">DMG1500109</strain>
        <strain evidence="67">HPB3501</strain>
        <strain evidence="75 144">LiDS0115</strain>
        <strain evidence="77">SFBRL218_S4</strain>
    </source>
</reference>
<dbReference type="EMBL" id="AABBYJ010000005">
    <property type="protein sequence ID" value="EAG4331584.1"/>
    <property type="molecule type" value="Genomic_DNA"/>
</dbReference>
<evidence type="ECO:0000313" key="145">
    <source>
        <dbReference type="Proteomes" id="UP000843775"/>
    </source>
</evidence>
<dbReference type="Proteomes" id="UP000533021">
    <property type="component" value="Unassembled WGS sequence"/>
</dbReference>
<dbReference type="Proteomes" id="UP000193519">
    <property type="component" value="Chromosome"/>
</dbReference>
<dbReference type="Proteomes" id="UP000350032">
    <property type="component" value="Unassembled WGS sequence"/>
</dbReference>
<evidence type="ECO:0000313" key="45">
    <source>
        <dbReference type="EMBL" id="EAH1616727.1"/>
    </source>
</evidence>
<dbReference type="PANTHER" id="PTHR42811">
    <property type="entry name" value="SERINE ACETYLTRANSFERASE"/>
    <property type="match status" value="1"/>
</dbReference>
<evidence type="ECO:0000313" key="73">
    <source>
        <dbReference type="EMBL" id="HAC0275389.1"/>
    </source>
</evidence>
<keyword evidence="10" id="KW-0198">Cysteine biosynthesis</keyword>
<evidence type="ECO:0000313" key="83">
    <source>
        <dbReference type="EMBL" id="RKA07186.1"/>
    </source>
</evidence>
<evidence type="ECO:0000313" key="134">
    <source>
        <dbReference type="Proteomes" id="UP000540117"/>
    </source>
</evidence>
<dbReference type="EMBL" id="AABCVX010000005">
    <property type="protein sequence ID" value="EAG6170051.1"/>
    <property type="molecule type" value="Genomic_DNA"/>
</dbReference>
<reference evidence="80 136" key="11">
    <citation type="submission" date="2020-06" db="EMBL/GenBank/DDBJ databases">
        <title>Two Listeria outbreaks in Switzerland in 2018 and 2020.</title>
        <authorList>
            <person name="Stevens M.J.A."/>
            <person name="Bloemberg G."/>
            <person name="Nusch-Inderbinnen M."/>
            <person name="Stephan R."/>
        </authorList>
    </citation>
    <scope>NUCLEOTIDE SEQUENCE [LARGE SCALE GENOMIC DNA]</scope>
    <source>
        <strain evidence="80 136">N18-0707</strain>
    </source>
</reference>
<dbReference type="EMBL" id="AAAIKW010000009">
    <property type="protein sequence ID" value="EAC4553281.1"/>
    <property type="molecule type" value="Genomic_DNA"/>
</dbReference>
<dbReference type="Proteomes" id="UP000332711">
    <property type="component" value="Unassembled WGS sequence"/>
</dbReference>
<evidence type="ECO:0000313" key="123">
    <source>
        <dbReference type="Proteomes" id="UP000481141"/>
    </source>
</evidence>
<evidence type="ECO:0000313" key="126">
    <source>
        <dbReference type="Proteomes" id="UP000522199"/>
    </source>
</evidence>
<evidence type="ECO:0000313" key="109">
    <source>
        <dbReference type="Proteomes" id="UP000403352"/>
    </source>
</evidence>
<evidence type="ECO:0000313" key="93">
    <source>
        <dbReference type="Proteomes" id="UP000337746"/>
    </source>
</evidence>
<dbReference type="EMBL" id="DABXZF010000023">
    <property type="protein sequence ID" value="HAO5922954.1"/>
    <property type="molecule type" value="Genomic_DNA"/>
</dbReference>
<dbReference type="EMBL" id="AABAWE010000005">
    <property type="protein sequence ID" value="EAG2087993.1"/>
    <property type="molecule type" value="Genomic_DNA"/>
</dbReference>
<dbReference type="EMBL" id="AALEDS010000020">
    <property type="protein sequence ID" value="ECY6545492.1"/>
    <property type="molecule type" value="Genomic_DNA"/>
</dbReference>
<dbReference type="EMBL" id="MJTJ01000020">
    <property type="protein sequence ID" value="OET48155.1"/>
    <property type="molecule type" value="Genomic_DNA"/>
</dbReference>
<evidence type="ECO:0000313" key="24">
    <source>
        <dbReference type="EMBL" id="EAD8146376.1"/>
    </source>
</evidence>
<dbReference type="Proteomes" id="UP000413786">
    <property type="component" value="Unassembled WGS sequence"/>
</dbReference>
<evidence type="ECO:0000313" key="106">
    <source>
        <dbReference type="Proteomes" id="UP000383365"/>
    </source>
</evidence>
<evidence type="ECO:0000313" key="38">
    <source>
        <dbReference type="EMBL" id="EAG4463340.1"/>
    </source>
</evidence>
<dbReference type="EMBL" id="QDAY01000001">
    <property type="protein sequence ID" value="KAA9452884.1"/>
    <property type="molecule type" value="Genomic_DNA"/>
</dbReference>
<evidence type="ECO:0000313" key="139">
    <source>
        <dbReference type="Proteomes" id="UP000548826"/>
    </source>
</evidence>
<dbReference type="GO" id="GO:0006535">
    <property type="term" value="P:cysteine biosynthetic process from serine"/>
    <property type="evidence" value="ECO:0007669"/>
    <property type="project" value="InterPro"/>
</dbReference>
<evidence type="ECO:0000313" key="58">
    <source>
        <dbReference type="EMBL" id="ECY6545492.1"/>
    </source>
</evidence>
<evidence type="ECO:0000313" key="113">
    <source>
        <dbReference type="Proteomes" id="UP000427828"/>
    </source>
</evidence>
<dbReference type="Proteomes" id="UP000427828">
    <property type="component" value="Unassembled WGS sequence"/>
</dbReference>
<evidence type="ECO:0000313" key="125">
    <source>
        <dbReference type="Proteomes" id="UP000517258"/>
    </source>
</evidence>
<evidence type="ECO:0000256" key="6">
    <source>
        <dbReference type="ARBA" id="ARBA00022490"/>
    </source>
</evidence>
<dbReference type="Proteomes" id="UP000376505">
    <property type="component" value="Unassembled WGS sequence"/>
</dbReference>
<dbReference type="Proteomes" id="UP000383365">
    <property type="component" value="Unassembled WGS sequence"/>
</dbReference>
<evidence type="ECO:0000313" key="68">
    <source>
        <dbReference type="EMBL" id="HAB7364786.1"/>
    </source>
</evidence>
<evidence type="ECO:0000313" key="130">
    <source>
        <dbReference type="Proteomes" id="UP000528151"/>
    </source>
</evidence>
<evidence type="ECO:0000313" key="63">
    <source>
        <dbReference type="EMBL" id="EDO0987064.1"/>
    </source>
</evidence>
<evidence type="ECO:0000313" key="90">
    <source>
        <dbReference type="Proteomes" id="UP000331186"/>
    </source>
</evidence>
<dbReference type="Proteomes" id="UP000481141">
    <property type="component" value="Unassembled WGS sequence"/>
</dbReference>
<dbReference type="Proteomes" id="UP000269407">
    <property type="component" value="Unassembled WGS sequence"/>
</dbReference>
<dbReference type="EMBL" id="AABAYG010000005">
    <property type="protein sequence ID" value="EAG2246335.1"/>
    <property type="molecule type" value="Genomic_DNA"/>
</dbReference>
<evidence type="ECO:0000256" key="2">
    <source>
        <dbReference type="ARBA" id="ARBA00004876"/>
    </source>
</evidence>
<evidence type="ECO:0000313" key="108">
    <source>
        <dbReference type="Proteomes" id="UP000398321"/>
    </source>
</evidence>
<evidence type="ECO:0000256" key="13">
    <source>
        <dbReference type="PIRNR" id="PIRNR000441"/>
    </source>
</evidence>
<evidence type="ECO:0000313" key="32">
    <source>
        <dbReference type="EMBL" id="EAG1893936.1"/>
    </source>
</evidence>
<dbReference type="Proteomes" id="UP000331186">
    <property type="component" value="Unassembled WGS sequence"/>
</dbReference>
<evidence type="ECO:0000313" key="14">
    <source>
        <dbReference type="EMBL" id="EAC4484119.1"/>
    </source>
</evidence>
<evidence type="ECO:0000313" key="55">
    <source>
        <dbReference type="EMBL" id="ECC1556259.1"/>
    </source>
</evidence>
<dbReference type="Proteomes" id="UP000365297">
    <property type="component" value="Unassembled WGS sequence"/>
</dbReference>
<evidence type="ECO:0000313" key="136">
    <source>
        <dbReference type="Proteomes" id="UP000544530"/>
    </source>
</evidence>
<evidence type="ECO:0000313" key="128">
    <source>
        <dbReference type="Proteomes" id="UP000525850"/>
    </source>
</evidence>
<evidence type="ECO:0000256" key="12">
    <source>
        <dbReference type="ARBA" id="ARBA00049486"/>
    </source>
</evidence>
<dbReference type="EMBL" id="AAAMZD010000005">
    <property type="protein sequence ID" value="EAD3793432.1"/>
    <property type="molecule type" value="Genomic_DNA"/>
</dbReference>
<dbReference type="EMBL" id="AABGHY010000010">
    <property type="protein sequence ID" value="EAH3295203.1"/>
    <property type="molecule type" value="Genomic_DNA"/>
</dbReference>
<evidence type="ECO:0000313" key="104">
    <source>
        <dbReference type="Proteomes" id="UP000376505"/>
    </source>
</evidence>
<evidence type="ECO:0000313" key="131">
    <source>
        <dbReference type="Proteomes" id="UP000529135"/>
    </source>
</evidence>
<dbReference type="EMBL" id="AAALRN010000005">
    <property type="protein sequence ID" value="EAD1185738.1"/>
    <property type="molecule type" value="Genomic_DNA"/>
</dbReference>
<dbReference type="Proteomes" id="UP000841146">
    <property type="component" value="Unassembled WGS sequence"/>
</dbReference>
<dbReference type="Proteomes" id="UP000841561">
    <property type="component" value="Unassembled WGS sequence"/>
</dbReference>
<dbReference type="EMBL" id="DAAIHR010000004">
    <property type="protein sequence ID" value="HAB8397992.1"/>
    <property type="molecule type" value="Genomic_DNA"/>
</dbReference>
<dbReference type="EMBL" id="AAAREG010000016">
    <property type="protein sequence ID" value="EAE2355437.1"/>
    <property type="molecule type" value="Genomic_DNA"/>
</dbReference>
<evidence type="ECO:0000313" key="30">
    <source>
        <dbReference type="EMBL" id="EAE5605296.1"/>
    </source>
</evidence>
<reference evidence="81 148" key="1">
    <citation type="submission" date="2016-09" db="EMBL/GenBank/DDBJ databases">
        <title>100K Listeria isolates.</title>
        <authorList>
            <person name="Chen P."/>
            <person name="Weimer B.C."/>
            <person name="Kong N."/>
            <person name="Huang B."/>
        </authorList>
    </citation>
    <scope>NUCLEOTIDE SEQUENCE [LARGE SCALE GENOMIC DNA]</scope>
    <source>
        <strain evidence="81 148">BCW_2383</strain>
    </source>
</reference>
<dbReference type="Proteomes" id="UP000548278">
    <property type="component" value="Unassembled WGS sequence"/>
</dbReference>
<dbReference type="Proteomes" id="UP000358545">
    <property type="component" value="Unassembled WGS sequence"/>
</dbReference>
<dbReference type="EMBL" id="AAHZFY010000028">
    <property type="protein sequence ID" value="ECB9514371.1"/>
    <property type="molecule type" value="Genomic_DNA"/>
</dbReference>
<evidence type="ECO:0000313" key="22">
    <source>
        <dbReference type="EMBL" id="EAD5775266.1"/>
    </source>
</evidence>
<dbReference type="EMBL" id="AAARIE010000017">
    <property type="protein sequence ID" value="EAE2660998.1"/>
    <property type="molecule type" value="Genomic_DNA"/>
</dbReference>
<evidence type="ECO:0000313" key="31">
    <source>
        <dbReference type="EMBL" id="EAG0868288.1"/>
    </source>
</evidence>
<evidence type="ECO:0000313" key="101">
    <source>
        <dbReference type="Proteomes" id="UP000365297"/>
    </source>
</evidence>
<dbReference type="FunFam" id="2.160.10.10:FF:000007">
    <property type="entry name" value="Serine acetyltransferase"/>
    <property type="match status" value="1"/>
</dbReference>
<dbReference type="EMBL" id="AANCRK010000005">
    <property type="protein sequence ID" value="EDN7715795.1"/>
    <property type="molecule type" value="Genomic_DNA"/>
</dbReference>
<evidence type="ECO:0000313" key="142">
    <source>
        <dbReference type="Proteomes" id="UP000840197"/>
    </source>
</evidence>
<evidence type="ECO:0000313" key="129">
    <source>
        <dbReference type="Proteomes" id="UP000527632"/>
    </source>
</evidence>
<dbReference type="Proteomes" id="UP000398321">
    <property type="component" value="Unassembled WGS sequence"/>
</dbReference>
<dbReference type="Proteomes" id="UP000840197">
    <property type="component" value="Unassembled WGS sequence"/>
</dbReference>
<dbReference type="Proteomes" id="UP000840569">
    <property type="component" value="Unassembled WGS sequence"/>
</dbReference>
<dbReference type="Proteomes" id="UP000853596">
    <property type="component" value="Unassembled WGS sequence"/>
</dbReference>
<evidence type="ECO:0000313" key="50">
    <source>
        <dbReference type="EMBL" id="EAH4372508.1"/>
    </source>
</evidence>
<evidence type="ECO:0000313" key="111">
    <source>
        <dbReference type="Proteomes" id="UP000413786"/>
    </source>
</evidence>
<dbReference type="EMBL" id="AAANYR010000005">
    <property type="protein sequence ID" value="EAD5787103.1"/>
    <property type="molecule type" value="Genomic_DNA"/>
</dbReference>
<dbReference type="Proteomes" id="UP000540117">
    <property type="component" value="Unassembled WGS sequence"/>
</dbReference>
<evidence type="ECO:0000313" key="79">
    <source>
        <dbReference type="EMBL" id="MCO39494.1"/>
    </source>
</evidence>
<evidence type="ECO:0000313" key="124">
    <source>
        <dbReference type="Proteomes" id="UP000489121"/>
    </source>
</evidence>
<dbReference type="Proteomes" id="UP000844415">
    <property type="component" value="Unassembled WGS sequence"/>
</dbReference>
<dbReference type="Proteomes" id="UP000517258">
    <property type="component" value="Unassembled WGS sequence"/>
</dbReference>
<dbReference type="EMBL" id="AAAIXK010000007">
    <property type="protein sequence ID" value="EAC5551375.1"/>
    <property type="molecule type" value="Genomic_DNA"/>
</dbReference>
<dbReference type="EMBL" id="DAAHYZ010000005">
    <property type="protein sequence ID" value="HAB7722205.1"/>
    <property type="molecule type" value="Genomic_DNA"/>
</dbReference>
<dbReference type="Proteomes" id="UP000364988">
    <property type="component" value="Unassembled WGS sequence"/>
</dbReference>
<dbReference type="EMBL" id="AAAQQZ010000009">
    <property type="protein sequence ID" value="EAE1340115.1"/>
    <property type="molecule type" value="Genomic_DNA"/>
</dbReference>
<dbReference type="InterPro" id="IPR001451">
    <property type="entry name" value="Hexapep"/>
</dbReference>
<dbReference type="Proteomes" id="UP000344343">
    <property type="component" value="Unassembled WGS sequence"/>
</dbReference>